<dbReference type="EMBL" id="LFWU01000150">
    <property type="protein sequence ID" value="KON29609.1"/>
    <property type="molecule type" value="Genomic_DNA"/>
</dbReference>
<sequence length="131" mass="14024">MKICVTSVSDSLDAQVDQRFGRCQYFMIIDSDSMQFEPVPNLALASGSGAGIQAAQLVANKKTSVLITGNVGPKAFQALSAAGIKIITGASGKVRDVVEKYRKGLFSETIKPTVGEHFGMKTNKEQKRGLE</sequence>
<accession>A0A0M0BMF7</accession>
<organism evidence="2 3">
    <name type="scientific">miscellaneous Crenarchaeota group-1 archaeon SG8-32-1</name>
    <dbReference type="NCBI Taxonomy" id="1685124"/>
    <lineage>
        <taxon>Archaea</taxon>
        <taxon>Candidatus Bathyarchaeota</taxon>
        <taxon>MCG-1</taxon>
    </lineage>
</organism>
<dbReference type="InterPro" id="IPR003731">
    <property type="entry name" value="Di-Nase_FeMo-co_biosynth"/>
</dbReference>
<feature type="domain" description="Dinitrogenase iron-molybdenum cofactor biosynthesis" evidence="1">
    <location>
        <begin position="13"/>
        <end position="103"/>
    </location>
</feature>
<evidence type="ECO:0000313" key="3">
    <source>
        <dbReference type="Proteomes" id="UP000037237"/>
    </source>
</evidence>
<dbReference type="PANTHER" id="PTHR42983">
    <property type="entry name" value="DINITROGENASE IRON-MOLYBDENUM COFACTOR PROTEIN-RELATED"/>
    <property type="match status" value="1"/>
</dbReference>
<dbReference type="Proteomes" id="UP000037237">
    <property type="component" value="Unassembled WGS sequence"/>
</dbReference>
<dbReference type="InterPro" id="IPR036105">
    <property type="entry name" value="DiNase_FeMo-co_biosyn_sf"/>
</dbReference>
<dbReference type="PANTHER" id="PTHR42983:SF1">
    <property type="entry name" value="IRON-MOLYBDENUM PROTEIN"/>
    <property type="match status" value="1"/>
</dbReference>
<gene>
    <name evidence="2" type="ORF">AC477_05700</name>
</gene>
<reference evidence="2 3" key="1">
    <citation type="submission" date="2015-06" db="EMBL/GenBank/DDBJ databases">
        <title>New insights into the roles of widespread benthic archaea in carbon and nitrogen cycling.</title>
        <authorList>
            <person name="Lazar C.S."/>
            <person name="Baker B.J."/>
            <person name="Seitz K.W."/>
            <person name="Hyde A.S."/>
            <person name="Dick G.J."/>
            <person name="Hinrichs K.-U."/>
            <person name="Teske A.P."/>
        </authorList>
    </citation>
    <scope>NUCLEOTIDE SEQUENCE [LARGE SCALE GENOMIC DNA]</scope>
    <source>
        <strain evidence="2">SG8-32-1</strain>
    </source>
</reference>
<protein>
    <submittedName>
        <fullName evidence="2">Dinitrogenase iron-molybdenum cofactor biosynthesis protein</fullName>
    </submittedName>
</protein>
<dbReference type="AlphaFoldDB" id="A0A0M0BMF7"/>
<evidence type="ECO:0000313" key="2">
    <source>
        <dbReference type="EMBL" id="KON29609.1"/>
    </source>
</evidence>
<proteinExistence type="predicted"/>
<evidence type="ECO:0000259" key="1">
    <source>
        <dbReference type="Pfam" id="PF02579"/>
    </source>
</evidence>
<name>A0A0M0BMF7_9ARCH</name>
<dbReference type="CDD" id="cd00851">
    <property type="entry name" value="MTH1175"/>
    <property type="match status" value="1"/>
</dbReference>
<dbReference type="Gene3D" id="3.30.420.130">
    <property type="entry name" value="Dinitrogenase iron-molybdenum cofactor biosynthesis domain"/>
    <property type="match status" value="1"/>
</dbReference>
<dbReference type="Pfam" id="PF02579">
    <property type="entry name" value="Nitro_FeMo-Co"/>
    <property type="match status" value="1"/>
</dbReference>
<dbReference type="SUPFAM" id="SSF53146">
    <property type="entry name" value="Nitrogenase accessory factor-like"/>
    <property type="match status" value="1"/>
</dbReference>
<comment type="caution">
    <text evidence="2">The sequence shown here is derived from an EMBL/GenBank/DDBJ whole genome shotgun (WGS) entry which is preliminary data.</text>
</comment>
<dbReference type="InterPro" id="IPR033913">
    <property type="entry name" value="MTH1175_dom"/>
</dbReference>